<evidence type="ECO:0008006" key="3">
    <source>
        <dbReference type="Google" id="ProtNLM"/>
    </source>
</evidence>
<dbReference type="AlphaFoldDB" id="A0A6A5S3D0"/>
<dbReference type="GeneID" id="54352586"/>
<reference evidence="1" key="1">
    <citation type="journal article" date="2020" name="Stud. Mycol.">
        <title>101 Dothideomycetes genomes: a test case for predicting lifestyles and emergence of pathogens.</title>
        <authorList>
            <person name="Haridas S."/>
            <person name="Albert R."/>
            <person name="Binder M."/>
            <person name="Bloem J."/>
            <person name="Labutti K."/>
            <person name="Salamov A."/>
            <person name="Andreopoulos B."/>
            <person name="Baker S."/>
            <person name="Barry K."/>
            <person name="Bills G."/>
            <person name="Bluhm B."/>
            <person name="Cannon C."/>
            <person name="Castanera R."/>
            <person name="Culley D."/>
            <person name="Daum C."/>
            <person name="Ezra D."/>
            <person name="Gonzalez J."/>
            <person name="Henrissat B."/>
            <person name="Kuo A."/>
            <person name="Liang C."/>
            <person name="Lipzen A."/>
            <person name="Lutzoni F."/>
            <person name="Magnuson J."/>
            <person name="Mondo S."/>
            <person name="Nolan M."/>
            <person name="Ohm R."/>
            <person name="Pangilinan J."/>
            <person name="Park H.-J."/>
            <person name="Ramirez L."/>
            <person name="Alfaro M."/>
            <person name="Sun H."/>
            <person name="Tritt A."/>
            <person name="Yoshinaga Y."/>
            <person name="Zwiers L.-H."/>
            <person name="Turgeon B."/>
            <person name="Goodwin S."/>
            <person name="Spatafora J."/>
            <person name="Crous P."/>
            <person name="Grigoriev I."/>
        </authorList>
    </citation>
    <scope>NUCLEOTIDE SEQUENCE</scope>
    <source>
        <strain evidence="1">CBS 183.55</strain>
    </source>
</reference>
<proteinExistence type="predicted"/>
<dbReference type="RefSeq" id="XP_033454701.1">
    <property type="nucleotide sequence ID" value="XM_033594918.1"/>
</dbReference>
<gene>
    <name evidence="1" type="ORF">M421DRAFT_51288</name>
</gene>
<evidence type="ECO:0000313" key="2">
    <source>
        <dbReference type="Proteomes" id="UP000800082"/>
    </source>
</evidence>
<accession>A0A6A5S3D0</accession>
<dbReference type="EMBL" id="ML978956">
    <property type="protein sequence ID" value="KAF1934453.1"/>
    <property type="molecule type" value="Genomic_DNA"/>
</dbReference>
<dbReference type="OrthoDB" id="3938460at2759"/>
<feature type="non-terminal residue" evidence="1">
    <location>
        <position position="1"/>
    </location>
</feature>
<keyword evidence="2" id="KW-1185">Reference proteome</keyword>
<evidence type="ECO:0000313" key="1">
    <source>
        <dbReference type="EMBL" id="KAF1934453.1"/>
    </source>
</evidence>
<dbReference type="Proteomes" id="UP000800082">
    <property type="component" value="Unassembled WGS sequence"/>
</dbReference>
<sequence>VSESWITQFQHRHPDKLITKYDTGMDCRRHLADNKHKYKLYFNLLHSKMREHGIDKRNTYNMDEKGFYVGIAHCTKRIFSKAVYKSKERTAAIRDGNRE</sequence>
<protein>
    <recommendedName>
        <fullName evidence="3">HTH CENPB-type domain-containing protein</fullName>
    </recommendedName>
</protein>
<name>A0A6A5S3D0_9PLEO</name>
<organism evidence="1 2">
    <name type="scientific">Didymella exigua CBS 183.55</name>
    <dbReference type="NCBI Taxonomy" id="1150837"/>
    <lineage>
        <taxon>Eukaryota</taxon>
        <taxon>Fungi</taxon>
        <taxon>Dikarya</taxon>
        <taxon>Ascomycota</taxon>
        <taxon>Pezizomycotina</taxon>
        <taxon>Dothideomycetes</taxon>
        <taxon>Pleosporomycetidae</taxon>
        <taxon>Pleosporales</taxon>
        <taxon>Pleosporineae</taxon>
        <taxon>Didymellaceae</taxon>
        <taxon>Didymella</taxon>
    </lineage>
</organism>